<dbReference type="SMART" id="SM00636">
    <property type="entry name" value="Glyco_18"/>
    <property type="match status" value="1"/>
</dbReference>
<comment type="caution">
    <text evidence="9">The sequence shown here is derived from an EMBL/GenBank/DDBJ whole genome shotgun (WGS) entry which is preliminary data.</text>
</comment>
<evidence type="ECO:0000256" key="1">
    <source>
        <dbReference type="ARBA" id="ARBA00000822"/>
    </source>
</evidence>
<keyword evidence="4" id="KW-0146">Chitin degradation</keyword>
<dbReference type="InterPro" id="IPR011583">
    <property type="entry name" value="Chitinase_II/V-like_cat"/>
</dbReference>
<dbReference type="Pfam" id="PF00704">
    <property type="entry name" value="Glyco_hydro_18"/>
    <property type="match status" value="1"/>
</dbReference>
<evidence type="ECO:0000259" key="8">
    <source>
        <dbReference type="PROSITE" id="PS51910"/>
    </source>
</evidence>
<dbReference type="SUPFAM" id="SSF51445">
    <property type="entry name" value="(Trans)glycosidases"/>
    <property type="match status" value="1"/>
</dbReference>
<dbReference type="InterPro" id="IPR017853">
    <property type="entry name" value="GH"/>
</dbReference>
<keyword evidence="4" id="KW-0624">Polysaccharide degradation</keyword>
<evidence type="ECO:0000256" key="7">
    <source>
        <dbReference type="RuleBase" id="RU004453"/>
    </source>
</evidence>
<dbReference type="Proteomes" id="UP001596091">
    <property type="component" value="Unassembled WGS sequence"/>
</dbReference>
<accession>A0ABW1EKH1</accession>
<evidence type="ECO:0000256" key="2">
    <source>
        <dbReference type="ARBA" id="ARBA00012729"/>
    </source>
</evidence>
<dbReference type="Gene3D" id="3.10.50.10">
    <property type="match status" value="1"/>
</dbReference>
<dbReference type="Gene3D" id="3.20.20.80">
    <property type="entry name" value="Glycosidases"/>
    <property type="match status" value="1"/>
</dbReference>
<proteinExistence type="inferred from homology"/>
<comment type="similarity">
    <text evidence="7">Belongs to the glycosyl hydrolase 18 family.</text>
</comment>
<dbReference type="PANTHER" id="PTHR11177:SF317">
    <property type="entry name" value="CHITINASE 12-RELATED"/>
    <property type="match status" value="1"/>
</dbReference>
<evidence type="ECO:0000256" key="6">
    <source>
        <dbReference type="RuleBase" id="RU000489"/>
    </source>
</evidence>
<dbReference type="InterPro" id="IPR001223">
    <property type="entry name" value="Glyco_hydro18_cat"/>
</dbReference>
<gene>
    <name evidence="9" type="ORF">ACFPT7_19160</name>
</gene>
<dbReference type="CDD" id="cd06548">
    <property type="entry name" value="GH18_chitinase"/>
    <property type="match status" value="1"/>
</dbReference>
<name>A0ABW1EKH1_9BACT</name>
<sequence>MHRVYLILMLLGIGVPGALAERPAEAVVAYVFPQNNLLGPGDIDGKSLTRINYAFANIQDGRIVTGFSQDAANFKVLESLKEQNKSLTVLISVGGWLWSGGFSDACLTAASRETFVQSVMEFLRKYDLDGLDIDWEYPGLPGAGHTFRAEDKQNFTLLLRELRVRFNAETARTHKRLYLTIAAGSSEDFLAHTEMDKAQAYLDTVNLMAYDYYEASSDAVTGNHAPLFTDPADPKKASGNASVLAFEKAGVPAGKIVLGMPFYGRMWGDVVSQNHGLFQPGKDIPNAYAPYSAISTTMLDKGYTRYWDAKSSVPFLYNADKHIFVSYEDPESAAAKCAYVKAHHLGGVMFWDYESDPSGTLLHAIRKALDGGKQMEGGKTP</sequence>
<dbReference type="InterPro" id="IPR029070">
    <property type="entry name" value="Chitinase_insertion_sf"/>
</dbReference>
<keyword evidence="5 6" id="KW-0326">Glycosidase</keyword>
<comment type="catalytic activity">
    <reaction evidence="1">
        <text>Random endo-hydrolysis of N-acetyl-beta-D-glucosaminide (1-&gt;4)-beta-linkages in chitin and chitodextrins.</text>
        <dbReference type="EC" id="3.2.1.14"/>
    </reaction>
</comment>
<dbReference type="EMBL" id="JBHSPH010000010">
    <property type="protein sequence ID" value="MFC5864434.1"/>
    <property type="molecule type" value="Genomic_DNA"/>
</dbReference>
<dbReference type="EC" id="3.2.1.14" evidence="2"/>
<dbReference type="InterPro" id="IPR001579">
    <property type="entry name" value="Glyco_hydro_18_chit_AS"/>
</dbReference>
<reference evidence="10" key="1">
    <citation type="journal article" date="2019" name="Int. J. Syst. Evol. Microbiol.">
        <title>The Global Catalogue of Microorganisms (GCM) 10K type strain sequencing project: providing services to taxonomists for standard genome sequencing and annotation.</title>
        <authorList>
            <consortium name="The Broad Institute Genomics Platform"/>
            <consortium name="The Broad Institute Genome Sequencing Center for Infectious Disease"/>
            <person name="Wu L."/>
            <person name="Ma J."/>
        </authorList>
    </citation>
    <scope>NUCLEOTIDE SEQUENCE [LARGE SCALE GENOMIC DNA]</scope>
    <source>
        <strain evidence="10">JCM 4087</strain>
    </source>
</reference>
<dbReference type="InterPro" id="IPR050314">
    <property type="entry name" value="Glycosyl_Hydrlase_18"/>
</dbReference>
<feature type="domain" description="GH18" evidence="8">
    <location>
        <begin position="25"/>
        <end position="372"/>
    </location>
</feature>
<dbReference type="PANTHER" id="PTHR11177">
    <property type="entry name" value="CHITINASE"/>
    <property type="match status" value="1"/>
</dbReference>
<evidence type="ECO:0000256" key="3">
    <source>
        <dbReference type="ARBA" id="ARBA00022801"/>
    </source>
</evidence>
<evidence type="ECO:0000256" key="4">
    <source>
        <dbReference type="ARBA" id="ARBA00023024"/>
    </source>
</evidence>
<evidence type="ECO:0000313" key="9">
    <source>
        <dbReference type="EMBL" id="MFC5864434.1"/>
    </source>
</evidence>
<protein>
    <recommendedName>
        <fullName evidence="2">chitinase</fullName>
        <ecNumber evidence="2">3.2.1.14</ecNumber>
    </recommendedName>
</protein>
<keyword evidence="4" id="KW-0119">Carbohydrate metabolism</keyword>
<evidence type="ECO:0000313" key="10">
    <source>
        <dbReference type="Proteomes" id="UP001596091"/>
    </source>
</evidence>
<dbReference type="RefSeq" id="WP_263333265.1">
    <property type="nucleotide sequence ID" value="NZ_JAGSYH010000001.1"/>
</dbReference>
<dbReference type="SUPFAM" id="SSF54556">
    <property type="entry name" value="Chitinase insertion domain"/>
    <property type="match status" value="1"/>
</dbReference>
<evidence type="ECO:0000256" key="5">
    <source>
        <dbReference type="ARBA" id="ARBA00023295"/>
    </source>
</evidence>
<keyword evidence="10" id="KW-1185">Reference proteome</keyword>
<organism evidence="9 10">
    <name type="scientific">Acidicapsa dinghuensis</name>
    <dbReference type="NCBI Taxonomy" id="2218256"/>
    <lineage>
        <taxon>Bacteria</taxon>
        <taxon>Pseudomonadati</taxon>
        <taxon>Acidobacteriota</taxon>
        <taxon>Terriglobia</taxon>
        <taxon>Terriglobales</taxon>
        <taxon>Acidobacteriaceae</taxon>
        <taxon>Acidicapsa</taxon>
    </lineage>
</organism>
<keyword evidence="3 6" id="KW-0378">Hydrolase</keyword>
<dbReference type="GO" id="GO:0016787">
    <property type="term" value="F:hydrolase activity"/>
    <property type="evidence" value="ECO:0007669"/>
    <property type="project" value="UniProtKB-KW"/>
</dbReference>
<dbReference type="PROSITE" id="PS01095">
    <property type="entry name" value="GH18_1"/>
    <property type="match status" value="1"/>
</dbReference>
<dbReference type="PROSITE" id="PS51910">
    <property type="entry name" value="GH18_2"/>
    <property type="match status" value="1"/>
</dbReference>